<evidence type="ECO:0000256" key="10">
    <source>
        <dbReference type="ARBA" id="ARBA00023004"/>
    </source>
</evidence>
<feature type="transmembrane region" description="Helical" evidence="12">
    <location>
        <begin position="185"/>
        <end position="206"/>
    </location>
</feature>
<evidence type="ECO:0000256" key="9">
    <source>
        <dbReference type="ARBA" id="ARBA00022989"/>
    </source>
</evidence>
<keyword evidence="3 12" id="KW-0813">Transport</keyword>
<evidence type="ECO:0000256" key="6">
    <source>
        <dbReference type="ARBA" id="ARBA00022692"/>
    </source>
</evidence>
<feature type="transmembrane region" description="Helical" evidence="12">
    <location>
        <begin position="12"/>
        <end position="33"/>
    </location>
</feature>
<dbReference type="PANTHER" id="PTHR30365">
    <property type="entry name" value="CYTOCHROME D UBIQUINOL OXIDASE"/>
    <property type="match status" value="1"/>
</dbReference>
<keyword evidence="10 12" id="KW-0408">Iron</keyword>
<keyword evidence="11 12" id="KW-0472">Membrane</keyword>
<dbReference type="PIRSF" id="PIRSF006446">
    <property type="entry name" value="Cyt_quinol_oxidase_1"/>
    <property type="match status" value="1"/>
</dbReference>
<keyword evidence="7 12" id="KW-0479">Metal-binding</keyword>
<accession>Q2SP32</accession>
<feature type="transmembrane region" description="Helical" evidence="12">
    <location>
        <begin position="125"/>
        <end position="146"/>
    </location>
</feature>
<dbReference type="Pfam" id="PF01654">
    <property type="entry name" value="Cyt_bd_oxida_I"/>
    <property type="match status" value="1"/>
</dbReference>
<feature type="transmembrane region" description="Helical" evidence="12">
    <location>
        <begin position="315"/>
        <end position="341"/>
    </location>
</feature>
<evidence type="ECO:0000256" key="11">
    <source>
        <dbReference type="ARBA" id="ARBA00023136"/>
    </source>
</evidence>
<dbReference type="Proteomes" id="UP000000238">
    <property type="component" value="Chromosome"/>
</dbReference>
<dbReference type="GO" id="GO:0020037">
    <property type="term" value="F:heme binding"/>
    <property type="evidence" value="ECO:0007669"/>
    <property type="project" value="TreeGrafter"/>
</dbReference>
<name>Q2SP32_HAHCH</name>
<keyword evidence="9 12" id="KW-1133">Transmembrane helix</keyword>
<proteinExistence type="inferred from homology"/>
<dbReference type="KEGG" id="hch:HCH_00693"/>
<dbReference type="OrthoDB" id="9807042at2"/>
<evidence type="ECO:0000256" key="4">
    <source>
        <dbReference type="ARBA" id="ARBA00022475"/>
    </source>
</evidence>
<dbReference type="GO" id="GO:0009055">
    <property type="term" value="F:electron transfer activity"/>
    <property type="evidence" value="ECO:0007669"/>
    <property type="project" value="UniProtKB-UniRule"/>
</dbReference>
<dbReference type="GO" id="GO:0046872">
    <property type="term" value="F:metal ion binding"/>
    <property type="evidence" value="ECO:0007669"/>
    <property type="project" value="UniProtKB-UniRule"/>
</dbReference>
<keyword evidence="14" id="KW-1185">Reference proteome</keyword>
<feature type="transmembrane region" description="Helical" evidence="12">
    <location>
        <begin position="95"/>
        <end position="118"/>
    </location>
</feature>
<keyword evidence="5 12" id="KW-0349">Heme</keyword>
<evidence type="ECO:0000256" key="2">
    <source>
        <dbReference type="ARBA" id="ARBA00009819"/>
    </source>
</evidence>
<sequence length="453" mass="50580">MPDPALLSRFQFAFTISYHIIFPTITIGLSLYLALMEGLWLKTRRQVYLQQARFWQKPFAITFGMGVVSGVVLSYEFGTNFSRFSEIVGPVLSPLLTYEVLTAFFLEAGFLGIMLFGWKKVSPRVHFMATCVVCVGTMISAFWILAANSWMHTPAGYEIVDGVFHPTDWWAVIFNPSFPYRLTHMLLASFLSASLLFAGVNAIYLLRKQHTEFAKSGFSISMWAILVLAPLQILAGDMHGLNVHEHQPVKVAAMEAVWETEQGAGFRLFALPNQKEAKNDFEIVIPKAASLILTHDINGEIAGLDQVAPENRPPVAVVFFSFRIMLALGGLMLLLGVLGFWARRKGRLFDHRLLLNFSRLMIPAGVIATLAGWYVVEVGRQPWLVQGLVRTMDVTSPLPASQVMSTLILFVAVYSLLFGVYLYFMRKLIRQGPPDVTGAAQDEDLPTTLNPAH</sequence>
<dbReference type="AlphaFoldDB" id="Q2SP32"/>
<evidence type="ECO:0000256" key="12">
    <source>
        <dbReference type="PIRNR" id="PIRNR006446"/>
    </source>
</evidence>
<dbReference type="RefSeq" id="WP_011394669.1">
    <property type="nucleotide sequence ID" value="NC_007645.1"/>
</dbReference>
<dbReference type="PANTHER" id="PTHR30365:SF14">
    <property type="entry name" value="CYTOCHROME BD MENAQUINOL OXIDASE SUBUNIT I-RELATED"/>
    <property type="match status" value="1"/>
</dbReference>
<dbReference type="GO" id="GO:0005886">
    <property type="term" value="C:plasma membrane"/>
    <property type="evidence" value="ECO:0007669"/>
    <property type="project" value="UniProtKB-SubCell"/>
</dbReference>
<dbReference type="EMBL" id="CP000155">
    <property type="protein sequence ID" value="ABC27592.1"/>
    <property type="molecule type" value="Genomic_DNA"/>
</dbReference>
<dbReference type="GO" id="GO:0019646">
    <property type="term" value="P:aerobic electron transport chain"/>
    <property type="evidence" value="ECO:0007669"/>
    <property type="project" value="InterPro"/>
</dbReference>
<keyword evidence="6 12" id="KW-0812">Transmembrane</keyword>
<dbReference type="HOGENOM" id="CLU_030555_3_1_6"/>
<evidence type="ECO:0000313" key="14">
    <source>
        <dbReference type="Proteomes" id="UP000000238"/>
    </source>
</evidence>
<dbReference type="STRING" id="349521.HCH_00693"/>
<feature type="transmembrane region" description="Helical" evidence="12">
    <location>
        <begin position="218"/>
        <end position="235"/>
    </location>
</feature>
<feature type="transmembrane region" description="Helical" evidence="12">
    <location>
        <begin position="353"/>
        <end position="376"/>
    </location>
</feature>
<dbReference type="InterPro" id="IPR002585">
    <property type="entry name" value="Cyt-d_ubiquinol_oxidase_su_1"/>
</dbReference>
<dbReference type="GO" id="GO:0070069">
    <property type="term" value="C:cytochrome complex"/>
    <property type="evidence" value="ECO:0007669"/>
    <property type="project" value="UniProtKB-UniRule"/>
</dbReference>
<feature type="transmembrane region" description="Helical" evidence="12">
    <location>
        <begin position="54"/>
        <end position="75"/>
    </location>
</feature>
<evidence type="ECO:0000256" key="5">
    <source>
        <dbReference type="ARBA" id="ARBA00022617"/>
    </source>
</evidence>
<evidence type="ECO:0000256" key="1">
    <source>
        <dbReference type="ARBA" id="ARBA00004651"/>
    </source>
</evidence>
<protein>
    <submittedName>
        <fullName evidence="13">Cytochrome bd-type quinol oxidase, subunit 1</fullName>
    </submittedName>
</protein>
<keyword evidence="8 12" id="KW-0249">Electron transport</keyword>
<reference evidence="13 14" key="1">
    <citation type="journal article" date="2005" name="Nucleic Acids Res.">
        <title>Genomic blueprint of Hahella chejuensis, a marine microbe producing an algicidal agent.</title>
        <authorList>
            <person name="Jeong H."/>
            <person name="Yim J.H."/>
            <person name="Lee C."/>
            <person name="Choi S.-H."/>
            <person name="Park Y.K."/>
            <person name="Yoon S.H."/>
            <person name="Hur C.-G."/>
            <person name="Kang H.-Y."/>
            <person name="Kim D."/>
            <person name="Lee H.H."/>
            <person name="Park K.H."/>
            <person name="Park S.-H."/>
            <person name="Park H.-S."/>
            <person name="Lee H.K."/>
            <person name="Oh T.K."/>
            <person name="Kim J.F."/>
        </authorList>
    </citation>
    <scope>NUCLEOTIDE SEQUENCE [LARGE SCALE GENOMIC DNA]</scope>
    <source>
        <strain evidence="13 14">KCTC 2396</strain>
    </source>
</reference>
<feature type="transmembrane region" description="Helical" evidence="12">
    <location>
        <begin position="403"/>
        <end position="424"/>
    </location>
</feature>
<organism evidence="13 14">
    <name type="scientific">Hahella chejuensis (strain KCTC 2396)</name>
    <dbReference type="NCBI Taxonomy" id="349521"/>
    <lineage>
        <taxon>Bacteria</taxon>
        <taxon>Pseudomonadati</taxon>
        <taxon>Pseudomonadota</taxon>
        <taxon>Gammaproteobacteria</taxon>
        <taxon>Oceanospirillales</taxon>
        <taxon>Hahellaceae</taxon>
        <taxon>Hahella</taxon>
    </lineage>
</organism>
<gene>
    <name evidence="13" type="primary">cydA</name>
    <name evidence="13" type="ordered locus">HCH_00693</name>
</gene>
<evidence type="ECO:0000256" key="8">
    <source>
        <dbReference type="ARBA" id="ARBA00022982"/>
    </source>
</evidence>
<comment type="subcellular location">
    <subcellularLocation>
        <location evidence="12">Cell inner membrane</location>
    </subcellularLocation>
    <subcellularLocation>
        <location evidence="1">Cell membrane</location>
        <topology evidence="1">Multi-pass membrane protein</topology>
    </subcellularLocation>
</comment>
<dbReference type="eggNOG" id="COG1271">
    <property type="taxonomic scope" value="Bacteria"/>
</dbReference>
<dbReference type="GO" id="GO:0016682">
    <property type="term" value="F:oxidoreductase activity, acting on diphenols and related substances as donors, oxygen as acceptor"/>
    <property type="evidence" value="ECO:0007669"/>
    <property type="project" value="TreeGrafter"/>
</dbReference>
<evidence type="ECO:0000313" key="13">
    <source>
        <dbReference type="EMBL" id="ABC27592.1"/>
    </source>
</evidence>
<comment type="similarity">
    <text evidence="2 12">Belongs to the cytochrome ubiquinol oxidase subunit 1 family.</text>
</comment>
<keyword evidence="4 12" id="KW-1003">Cell membrane</keyword>
<evidence type="ECO:0000256" key="3">
    <source>
        <dbReference type="ARBA" id="ARBA00022448"/>
    </source>
</evidence>
<evidence type="ECO:0000256" key="7">
    <source>
        <dbReference type="ARBA" id="ARBA00022723"/>
    </source>
</evidence>